<sequence>MPTPSHLHTFLGEDRFTRSVPGEANGTRLSYWMEEAWGKFVAAHPDCQLTYPEIVAVFSICPDHGVLVQRARFLELVAAWLQGPLHRIEEVGGGELPFDPQRLKCKSQLQPGDGWRQFRSPPESWAAMAGLEGFVLVRDGDVIDYVVTCMN</sequence>
<comment type="caution">
    <text evidence="1">The sequence shown here is derived from an EMBL/GenBank/DDBJ whole genome shotgun (WGS) entry which is preliminary data.</text>
</comment>
<dbReference type="RefSeq" id="WP_146434219.1">
    <property type="nucleotide sequence ID" value="NZ_SJPF01000004.1"/>
</dbReference>
<reference evidence="1 2" key="1">
    <citation type="submission" date="2019-02" db="EMBL/GenBank/DDBJ databases">
        <title>Deep-cultivation of Planctomycetes and their phenomic and genomic characterization uncovers novel biology.</title>
        <authorList>
            <person name="Wiegand S."/>
            <person name="Jogler M."/>
            <person name="Boedeker C."/>
            <person name="Pinto D."/>
            <person name="Vollmers J."/>
            <person name="Rivas-Marin E."/>
            <person name="Kohn T."/>
            <person name="Peeters S.H."/>
            <person name="Heuer A."/>
            <person name="Rast P."/>
            <person name="Oberbeckmann S."/>
            <person name="Bunk B."/>
            <person name="Jeske O."/>
            <person name="Meyerdierks A."/>
            <person name="Storesund J.E."/>
            <person name="Kallscheuer N."/>
            <person name="Luecker S."/>
            <person name="Lage O.M."/>
            <person name="Pohl T."/>
            <person name="Merkel B.J."/>
            <person name="Hornburger P."/>
            <person name="Mueller R.-W."/>
            <person name="Bruemmer F."/>
            <person name="Labrenz M."/>
            <person name="Spormann A.M."/>
            <person name="Op Den Camp H."/>
            <person name="Overmann J."/>
            <person name="Amann R."/>
            <person name="Jetten M.S.M."/>
            <person name="Mascher T."/>
            <person name="Medema M.H."/>
            <person name="Devos D.P."/>
            <person name="Kaster A.-K."/>
            <person name="Ovreas L."/>
            <person name="Rohde M."/>
            <person name="Galperin M.Y."/>
            <person name="Jogler C."/>
        </authorList>
    </citation>
    <scope>NUCLEOTIDE SEQUENCE [LARGE SCALE GENOMIC DNA]</scope>
    <source>
        <strain evidence="1 2">Enr8</strain>
    </source>
</reference>
<evidence type="ECO:0000313" key="1">
    <source>
        <dbReference type="EMBL" id="TWT31796.1"/>
    </source>
</evidence>
<dbReference type="OrthoDB" id="9794954at2"/>
<dbReference type="AlphaFoldDB" id="A0A5C5UZJ7"/>
<evidence type="ECO:0000313" key="2">
    <source>
        <dbReference type="Proteomes" id="UP000318878"/>
    </source>
</evidence>
<protein>
    <submittedName>
        <fullName evidence="1">Uncharacterized protein</fullName>
    </submittedName>
</protein>
<proteinExistence type="predicted"/>
<name>A0A5C5UZJ7_9BACT</name>
<accession>A0A5C5UZJ7</accession>
<dbReference type="Proteomes" id="UP000318878">
    <property type="component" value="Unassembled WGS sequence"/>
</dbReference>
<organism evidence="1 2">
    <name type="scientific">Blastopirellula retiformator</name>
    <dbReference type="NCBI Taxonomy" id="2527970"/>
    <lineage>
        <taxon>Bacteria</taxon>
        <taxon>Pseudomonadati</taxon>
        <taxon>Planctomycetota</taxon>
        <taxon>Planctomycetia</taxon>
        <taxon>Pirellulales</taxon>
        <taxon>Pirellulaceae</taxon>
        <taxon>Blastopirellula</taxon>
    </lineage>
</organism>
<dbReference type="EMBL" id="SJPF01000004">
    <property type="protein sequence ID" value="TWT31796.1"/>
    <property type="molecule type" value="Genomic_DNA"/>
</dbReference>
<gene>
    <name evidence="1" type="ORF">Enr8_37210</name>
</gene>
<keyword evidence="2" id="KW-1185">Reference proteome</keyword>